<protein>
    <submittedName>
        <fullName evidence="3">HIT family protein</fullName>
    </submittedName>
</protein>
<dbReference type="GO" id="GO:0003824">
    <property type="term" value="F:catalytic activity"/>
    <property type="evidence" value="ECO:0007669"/>
    <property type="project" value="InterPro"/>
</dbReference>
<dbReference type="RefSeq" id="WP_109648037.1">
    <property type="nucleotide sequence ID" value="NZ_QGGB01000010.1"/>
</dbReference>
<reference evidence="3 4" key="1">
    <citation type="submission" date="2018-05" db="EMBL/GenBank/DDBJ databases">
        <title>Rhodohalobacter halophilus gen. nov., sp. nov., a moderately halophilic member of the family Balneolaceae.</title>
        <authorList>
            <person name="Liu Z.-W."/>
        </authorList>
    </citation>
    <scope>NUCLEOTIDE SEQUENCE [LARGE SCALE GENOMIC DNA]</scope>
    <source>
        <strain evidence="3 4">8A47</strain>
    </source>
</reference>
<dbReference type="Pfam" id="PF01230">
    <property type="entry name" value="HIT"/>
    <property type="match status" value="1"/>
</dbReference>
<dbReference type="Proteomes" id="UP000245533">
    <property type="component" value="Unassembled WGS sequence"/>
</dbReference>
<dbReference type="AlphaFoldDB" id="A0A316TT94"/>
<dbReference type="PROSITE" id="PS51084">
    <property type="entry name" value="HIT_2"/>
    <property type="match status" value="1"/>
</dbReference>
<dbReference type="EMBL" id="QGGB01000010">
    <property type="protein sequence ID" value="PWN05482.1"/>
    <property type="molecule type" value="Genomic_DNA"/>
</dbReference>
<feature type="domain" description="HIT" evidence="2">
    <location>
        <begin position="1"/>
        <end position="107"/>
    </location>
</feature>
<name>A0A316TT94_9BACT</name>
<comment type="caution">
    <text evidence="3">The sequence shown here is derived from an EMBL/GenBank/DDBJ whole genome shotgun (WGS) entry which is preliminary data.</text>
</comment>
<gene>
    <name evidence="3" type="ORF">DDZ15_15405</name>
</gene>
<dbReference type="PANTHER" id="PTHR42997">
    <property type="entry name" value="HIT FAMILY HYDROLASE"/>
    <property type="match status" value="1"/>
</dbReference>
<keyword evidence="4" id="KW-1185">Reference proteome</keyword>
<accession>A0A316TT94</accession>
<dbReference type="InterPro" id="IPR036265">
    <property type="entry name" value="HIT-like_sf"/>
</dbReference>
<dbReference type="Gene3D" id="3.30.428.10">
    <property type="entry name" value="HIT-like"/>
    <property type="match status" value="1"/>
</dbReference>
<evidence type="ECO:0000259" key="2">
    <source>
        <dbReference type="PROSITE" id="PS51084"/>
    </source>
</evidence>
<evidence type="ECO:0000256" key="1">
    <source>
        <dbReference type="PROSITE-ProRule" id="PRU00464"/>
    </source>
</evidence>
<dbReference type="SUPFAM" id="SSF54197">
    <property type="entry name" value="HIT-like"/>
    <property type="match status" value="1"/>
</dbReference>
<evidence type="ECO:0000313" key="4">
    <source>
        <dbReference type="Proteomes" id="UP000245533"/>
    </source>
</evidence>
<dbReference type="OrthoDB" id="9784774at2"/>
<organism evidence="3 4">
    <name type="scientific">Rhodohalobacter mucosus</name>
    <dbReference type="NCBI Taxonomy" id="2079485"/>
    <lineage>
        <taxon>Bacteria</taxon>
        <taxon>Pseudomonadati</taxon>
        <taxon>Balneolota</taxon>
        <taxon>Balneolia</taxon>
        <taxon>Balneolales</taxon>
        <taxon>Balneolaceae</taxon>
        <taxon>Rhodohalobacter</taxon>
    </lineage>
</organism>
<evidence type="ECO:0000313" key="3">
    <source>
        <dbReference type="EMBL" id="PWN05482.1"/>
    </source>
</evidence>
<dbReference type="InterPro" id="IPR011146">
    <property type="entry name" value="HIT-like"/>
</dbReference>
<dbReference type="PANTHER" id="PTHR42997:SF1">
    <property type="entry name" value="AP-4-A PHOSPHORYLASE"/>
    <property type="match status" value="1"/>
</dbReference>
<proteinExistence type="predicted"/>
<sequence>MRSVFTEILHDQWLHRSTLFFIVPDKYPVSPGHLLIISRRDCTNFFDLTKEEQAELPSLILKAKELIEQTHSPDGYNIGMNCGEAAGQTVFHFHCHVIPRYEGDMDDPRGGVRHSVKGKGFY</sequence>
<dbReference type="InterPro" id="IPR052908">
    <property type="entry name" value="AP-4-A_phosphorylase"/>
</dbReference>
<feature type="short sequence motif" description="Histidine triad motif" evidence="1">
    <location>
        <begin position="92"/>
        <end position="96"/>
    </location>
</feature>